<dbReference type="SUPFAM" id="SSF82185">
    <property type="entry name" value="Histone H3 K4-specific methyltransferase SET7/9 N-terminal domain"/>
    <property type="match status" value="2"/>
</dbReference>
<name>A0A0H5E3I9_9BACT</name>
<feature type="domain" description="6-hydroxymethylpterin diphosphokinase MptE-like" evidence="1">
    <location>
        <begin position="213"/>
        <end position="385"/>
    </location>
</feature>
<dbReference type="Proteomes" id="UP000220251">
    <property type="component" value="Unassembled WGS sequence"/>
</dbReference>
<dbReference type="Gene3D" id="3.90.930.1">
    <property type="match status" value="1"/>
</dbReference>
<sequence>MGQEVLLECLKLYAAYDEEAAKRIRDAEVTDYEIYPTHLGEDNLARRHRGKDFFFHSQDGARKEAKRWVQNIKTEDVDLIYIYGIGLGYYYDEIKGWLHKDPTRFVVFLESDYSALNMLFNTPKGLEILKDNQVVIQTFSIENFKVVISLDPRCYLLFSALHDKSIILSSLKSYSEVRESLLLGIKSQIYISTSWHRNVCSDKLTYLKDITRNIISNILKLENESSFEALIGGFKDVPAIITGAGPSVVNDIHLFDEAKKRCLLIGSGTGTNVLNSHGILPHFFVGIDPTSSQESRIRMNNSYMVPCFHKARFSADASRFATGEKVYLNHCTSPFSTRWFEDAIGIRQSLELEAGISSTTFAIAIAHAMGCNPIILSGLDLAYTDNKRYPEVLRPISHGSKAVQDELLIKSKTPLIDKGYEGQEVITKIDWLVEGKLISHFKSNHPEVTLYNATRGGLLIEQVANVSLGEFLKTRSKEYDIEGRLHALIESGAIRGSSTMMPLQAVLEWKRFVEEFLEAIQTERVFFKETLSDGLESRRFGEAMQSGFVTKFKSNPFFETFLESHEELMNGAVFFKKVNLQKAQAKQDTDFIRQAAEDFAEALFAFWENVAREHLQGIEEALSENTETSSAIESDARPVIFSEESGSLKEITPAVFEYSQEKEGFLEGRSCFFSEKRQLLSSSWYSRGNLEGAQEFFYRSGRLFAKRNFVNGRLEGEQSYFFDDGSKRAEMFYKEGKLDGDVIIYYPRGRLNRFLQFKEGKLSGTERFWSARGDLLFSATYKDGKPCGEALEYYRHDKLLRRTVFDDFGKRILIEEFSENGQLLKEGELTPSEEVAMPLAAQDAIENYLNEMERLHYAFGGERERHFF</sequence>
<dbReference type="PANTHER" id="PTHR41786:SF1">
    <property type="entry name" value="6-HYDROXYMETHYLPTERIN DIPHOSPHOKINASE MPTE-LIKE DOMAIN-CONTAINING PROTEIN"/>
    <property type="match status" value="1"/>
</dbReference>
<accession>A0A0H5E3I9</accession>
<dbReference type="PANTHER" id="PTHR41786">
    <property type="entry name" value="MOTILITY ACCESSORY FACTOR MAF"/>
    <property type="match status" value="1"/>
</dbReference>
<keyword evidence="3" id="KW-1185">Reference proteome</keyword>
<evidence type="ECO:0000259" key="1">
    <source>
        <dbReference type="Pfam" id="PF01973"/>
    </source>
</evidence>
<organism evidence="2 3">
    <name type="scientific">Estrella lausannensis</name>
    <dbReference type="NCBI Taxonomy" id="483423"/>
    <lineage>
        <taxon>Bacteria</taxon>
        <taxon>Pseudomonadati</taxon>
        <taxon>Chlamydiota</taxon>
        <taxon>Chlamydiia</taxon>
        <taxon>Parachlamydiales</taxon>
        <taxon>Candidatus Criblamydiaceae</taxon>
        <taxon>Estrella</taxon>
    </lineage>
</organism>
<dbReference type="OrthoDB" id="5291305at2"/>
<dbReference type="RefSeq" id="WP_098037636.1">
    <property type="nucleotide sequence ID" value="NZ_CWGJ01000006.1"/>
</dbReference>
<dbReference type="Pfam" id="PF07661">
    <property type="entry name" value="MORN_2"/>
    <property type="match status" value="1"/>
</dbReference>
<protein>
    <recommendedName>
        <fullName evidence="1">6-hydroxymethylpterin diphosphokinase MptE-like domain-containing protein</fullName>
    </recommendedName>
</protein>
<evidence type="ECO:0000313" key="2">
    <source>
        <dbReference type="EMBL" id="CRX37780.1"/>
    </source>
</evidence>
<dbReference type="AlphaFoldDB" id="A0A0H5E3I9"/>
<dbReference type="InterPro" id="IPR002826">
    <property type="entry name" value="MptE-like"/>
</dbReference>
<proteinExistence type="predicted"/>
<reference evidence="3" key="1">
    <citation type="submission" date="2015-06" db="EMBL/GenBank/DDBJ databases">
        <authorList>
            <person name="Bertelli C."/>
        </authorList>
    </citation>
    <scope>NUCLEOTIDE SEQUENCE [LARGE SCALE GENOMIC DNA]</scope>
    <source>
        <strain evidence="3">CRIB-30</strain>
    </source>
</reference>
<dbReference type="EMBL" id="CWGJ01000006">
    <property type="protein sequence ID" value="CRX37780.1"/>
    <property type="molecule type" value="Genomic_DNA"/>
</dbReference>
<evidence type="ECO:0000313" key="3">
    <source>
        <dbReference type="Proteomes" id="UP000220251"/>
    </source>
</evidence>
<dbReference type="Gene3D" id="2.20.110.10">
    <property type="entry name" value="Histone H3 K4-specific methyltransferase SET7/9 N-terminal domain"/>
    <property type="match status" value="1"/>
</dbReference>
<dbReference type="InterPro" id="IPR011652">
    <property type="entry name" value="MORN_2"/>
</dbReference>
<gene>
    <name evidence="2" type="ORF">ELAC_0424</name>
</gene>
<dbReference type="Pfam" id="PF01973">
    <property type="entry name" value="MptE-like"/>
    <property type="match status" value="1"/>
</dbReference>